<dbReference type="GO" id="GO:0005886">
    <property type="term" value="C:plasma membrane"/>
    <property type="evidence" value="ECO:0007669"/>
    <property type="project" value="UniProtKB-SubCell"/>
</dbReference>
<dbReference type="RefSeq" id="WP_146982391.1">
    <property type="nucleotide sequence ID" value="NZ_VOSM01000008.1"/>
</dbReference>
<dbReference type="InterPro" id="IPR004633">
    <property type="entry name" value="NaPi_cotrn-rel/YqeW-like"/>
</dbReference>
<gene>
    <name evidence="7" type="ORF">FRC98_15715</name>
</gene>
<dbReference type="GO" id="GO:0005436">
    <property type="term" value="F:sodium:phosphate symporter activity"/>
    <property type="evidence" value="ECO:0007669"/>
    <property type="project" value="InterPro"/>
</dbReference>
<dbReference type="Proteomes" id="UP000321412">
    <property type="component" value="Unassembled WGS sequence"/>
</dbReference>
<dbReference type="NCBIfam" id="TIGR00704">
    <property type="entry name" value="NaPi_cotrn_rel"/>
    <property type="match status" value="1"/>
</dbReference>
<dbReference type="OrthoDB" id="9763003at2"/>
<reference evidence="7 8" key="1">
    <citation type="submission" date="2019-08" db="EMBL/GenBank/DDBJ databases">
        <title>Bradymonadales sp. TMQ4.</title>
        <authorList>
            <person name="Liang Q."/>
        </authorList>
    </citation>
    <scope>NUCLEOTIDE SEQUENCE [LARGE SCALE GENOMIC DNA]</scope>
    <source>
        <strain evidence="7 8">TMQ4</strain>
    </source>
</reference>
<dbReference type="Pfam" id="PF02690">
    <property type="entry name" value="Na_Pi_cotrans"/>
    <property type="match status" value="2"/>
</dbReference>
<keyword evidence="3 6" id="KW-0812">Transmembrane</keyword>
<proteinExistence type="predicted"/>
<organism evidence="7 8">
    <name type="scientific">Lujinxingia vulgaris</name>
    <dbReference type="NCBI Taxonomy" id="2600176"/>
    <lineage>
        <taxon>Bacteria</taxon>
        <taxon>Deltaproteobacteria</taxon>
        <taxon>Bradymonadales</taxon>
        <taxon>Lujinxingiaceae</taxon>
        <taxon>Lujinxingia</taxon>
    </lineage>
</organism>
<keyword evidence="8" id="KW-1185">Reference proteome</keyword>
<dbReference type="NCBIfam" id="NF037997">
    <property type="entry name" value="Na_Pi_symport"/>
    <property type="match status" value="1"/>
</dbReference>
<feature type="transmembrane region" description="Helical" evidence="6">
    <location>
        <begin position="7"/>
        <end position="26"/>
    </location>
</feature>
<dbReference type="PANTHER" id="PTHR10010:SF46">
    <property type="entry name" value="SODIUM-DEPENDENT PHOSPHATE TRANSPORT PROTEIN 2B"/>
    <property type="match status" value="1"/>
</dbReference>
<feature type="transmembrane region" description="Helical" evidence="6">
    <location>
        <begin position="84"/>
        <end position="104"/>
    </location>
</feature>
<dbReference type="AlphaFoldDB" id="A0A5C6XEV2"/>
<evidence type="ECO:0000256" key="6">
    <source>
        <dbReference type="SAM" id="Phobius"/>
    </source>
</evidence>
<evidence type="ECO:0000313" key="7">
    <source>
        <dbReference type="EMBL" id="TXD35652.1"/>
    </source>
</evidence>
<feature type="transmembrane region" description="Helical" evidence="6">
    <location>
        <begin position="286"/>
        <end position="311"/>
    </location>
</feature>
<feature type="transmembrane region" description="Helical" evidence="6">
    <location>
        <begin position="110"/>
        <end position="128"/>
    </location>
</feature>
<evidence type="ECO:0000313" key="8">
    <source>
        <dbReference type="Proteomes" id="UP000321412"/>
    </source>
</evidence>
<name>A0A5C6XEV2_9DELT</name>
<protein>
    <submittedName>
        <fullName evidence="7">Na/Pi cotransporter family protein</fullName>
    </submittedName>
</protein>
<comment type="subcellular location">
    <subcellularLocation>
        <location evidence="1">Cell membrane</location>
        <topology evidence="1">Multi-pass membrane protein</topology>
    </subcellularLocation>
</comment>
<dbReference type="GO" id="GO:0044341">
    <property type="term" value="P:sodium-dependent phosphate transport"/>
    <property type="evidence" value="ECO:0007669"/>
    <property type="project" value="InterPro"/>
</dbReference>
<evidence type="ECO:0000256" key="1">
    <source>
        <dbReference type="ARBA" id="ARBA00004651"/>
    </source>
</evidence>
<evidence type="ECO:0000256" key="3">
    <source>
        <dbReference type="ARBA" id="ARBA00022692"/>
    </source>
</evidence>
<keyword evidence="5 6" id="KW-0472">Membrane</keyword>
<feature type="transmembrane region" description="Helical" evidence="6">
    <location>
        <begin position="173"/>
        <end position="190"/>
    </location>
</feature>
<feature type="transmembrane region" description="Helical" evidence="6">
    <location>
        <begin position="46"/>
        <end position="72"/>
    </location>
</feature>
<dbReference type="EMBL" id="VOSM01000008">
    <property type="protein sequence ID" value="TXD35652.1"/>
    <property type="molecule type" value="Genomic_DNA"/>
</dbReference>
<accession>A0A5C6XEV2</accession>
<dbReference type="InterPro" id="IPR003841">
    <property type="entry name" value="Na/Pi_transpt"/>
</dbReference>
<comment type="caution">
    <text evidence="7">The sequence shown here is derived from an EMBL/GenBank/DDBJ whole genome shotgun (WGS) entry which is preliminary data.</text>
</comment>
<evidence type="ECO:0000256" key="5">
    <source>
        <dbReference type="ARBA" id="ARBA00023136"/>
    </source>
</evidence>
<feature type="transmembrane region" description="Helical" evidence="6">
    <location>
        <begin position="135"/>
        <end position="153"/>
    </location>
</feature>
<keyword evidence="2" id="KW-1003">Cell membrane</keyword>
<keyword evidence="4 6" id="KW-1133">Transmembrane helix</keyword>
<feature type="transmembrane region" description="Helical" evidence="6">
    <location>
        <begin position="248"/>
        <end position="266"/>
    </location>
</feature>
<evidence type="ECO:0000256" key="4">
    <source>
        <dbReference type="ARBA" id="ARBA00022989"/>
    </source>
</evidence>
<dbReference type="PANTHER" id="PTHR10010">
    <property type="entry name" value="SOLUTE CARRIER FAMILY 34 SODIUM PHOSPHATE , MEMBER 2-RELATED"/>
    <property type="match status" value="1"/>
</dbReference>
<evidence type="ECO:0000256" key="2">
    <source>
        <dbReference type="ARBA" id="ARBA00022475"/>
    </source>
</evidence>
<sequence>MHTLITNILGGVGLFLLGMALLSDGLRSLGGNALRAWLQRLTGNRLSSVATGTVVTALVQSSSATTLMTIGFVSAGLLSFTQSLGVILGANLGTTMTSWLVALIGLKIDIGAFALPLVGIGAFIHLLARARGAKLGTALAGFGLIFVGIDVLQTGMLEVSTRVSPADFAIDGFGGRLLLVGVGIVMTVIMQSSSAAVAATLTALATGAIDVTQAASLVIGQNVGTTITAAIGSIGATIPARRTALAHILFNVLTGCIALAALPLLIPSLNALLTALHVHDDATHIAAFHTAFNLIGVLLLLPFIHPFSALIERLIPGPVRRFTSHLDTSTHSLPPIALDAAATTISEMLSALHRATLASLDEHSDRNAHPDFEPLASELREGIAQTRAFLNGVQTSASDERLFARHLSLLHALDHLERYLRWTTEHGNLQHARINPNFSNARKLLINLLHCALDSPDPHDTTSVAQLAELSALLGAERERLRPTLIRKNAAHASVDLFAEQRSLNALTRIAYHTWRARHHLTLPGDSNADVLDAMN</sequence>